<dbReference type="PROSITE" id="PS51257">
    <property type="entry name" value="PROKAR_LIPOPROTEIN"/>
    <property type="match status" value="1"/>
</dbReference>
<protein>
    <submittedName>
        <fullName evidence="3">Outer membrane lipase/esterase</fullName>
    </submittedName>
</protein>
<dbReference type="Gene3D" id="3.40.50.1110">
    <property type="entry name" value="SGNH hydrolase"/>
    <property type="match status" value="1"/>
</dbReference>
<feature type="signal peptide" evidence="2">
    <location>
        <begin position="1"/>
        <end position="21"/>
    </location>
</feature>
<dbReference type="PROSITE" id="PS51318">
    <property type="entry name" value="TAT"/>
    <property type="match status" value="1"/>
</dbReference>
<organism evidence="3 4">
    <name type="scientific">Ottowia thiooxydans</name>
    <dbReference type="NCBI Taxonomy" id="219182"/>
    <lineage>
        <taxon>Bacteria</taxon>
        <taxon>Pseudomonadati</taxon>
        <taxon>Pseudomonadota</taxon>
        <taxon>Betaproteobacteria</taxon>
        <taxon>Burkholderiales</taxon>
        <taxon>Comamonadaceae</taxon>
        <taxon>Ottowia</taxon>
    </lineage>
</organism>
<accession>A0ABV2QBH4</accession>
<evidence type="ECO:0000256" key="1">
    <source>
        <dbReference type="ARBA" id="ARBA00022801"/>
    </source>
</evidence>
<name>A0ABV2QBH4_9BURK</name>
<dbReference type="PANTHER" id="PTHR45648">
    <property type="entry name" value="GDSL LIPASE/ACYLHYDROLASE FAMILY PROTEIN (AFU_ORTHOLOGUE AFUA_4G14700)"/>
    <property type="match status" value="1"/>
</dbReference>
<reference evidence="3 4" key="1">
    <citation type="submission" date="2024-06" db="EMBL/GenBank/DDBJ databases">
        <title>Sorghum-associated microbial communities from plants grown in Nebraska, USA.</title>
        <authorList>
            <person name="Schachtman D."/>
        </authorList>
    </citation>
    <scope>NUCLEOTIDE SEQUENCE [LARGE SCALE GENOMIC DNA]</scope>
    <source>
        <strain evidence="3 4">2709</strain>
    </source>
</reference>
<keyword evidence="1" id="KW-0378">Hydrolase</keyword>
<sequence>MTSLWSRRAVLTAASAGVAAAALSACGSGSVASAITPKRFLSVGDGFADVGQKGYVYSVNDGTLLWTQQLASFYGLTLTAASAGGFSYAQGHAMIASADTTSGTNAPSVSDQIDALLARTTMASDDLVLVTGGIADIVNTVNATGISEASTQAVRAAGVAQAAQVRRLVNAGATHVVVAGVYNLGMSPWALGKNLATGVEDLCTAFNSQLLINIADLGATVLFLDSALFYNLIAGKPSNYPFDDVTRAVCTTPSSTTCTAGTILAGADYNRFLFADELYYTPAAQRLFVNESFLENAYTRIKLRW</sequence>
<dbReference type="InterPro" id="IPR051058">
    <property type="entry name" value="GDSL_Est/Lipase"/>
</dbReference>
<gene>
    <name evidence="3" type="ORF">ABIE13_003505</name>
</gene>
<dbReference type="InterPro" id="IPR006311">
    <property type="entry name" value="TAT_signal"/>
</dbReference>
<feature type="chain" id="PRO_5045256824" evidence="2">
    <location>
        <begin position="22"/>
        <end position="305"/>
    </location>
</feature>
<proteinExistence type="predicted"/>
<evidence type="ECO:0000313" key="3">
    <source>
        <dbReference type="EMBL" id="MET4578389.1"/>
    </source>
</evidence>
<comment type="caution">
    <text evidence="3">The sequence shown here is derived from an EMBL/GenBank/DDBJ whole genome shotgun (WGS) entry which is preliminary data.</text>
</comment>
<keyword evidence="4" id="KW-1185">Reference proteome</keyword>
<dbReference type="InterPro" id="IPR036514">
    <property type="entry name" value="SGNH_hydro_sf"/>
</dbReference>
<dbReference type="PANTHER" id="PTHR45648:SF22">
    <property type="entry name" value="GDSL LIPASE_ACYLHYDROLASE FAMILY PROTEIN (AFU_ORTHOLOGUE AFUA_4G14700)"/>
    <property type="match status" value="1"/>
</dbReference>
<keyword evidence="2" id="KW-0732">Signal</keyword>
<evidence type="ECO:0000256" key="2">
    <source>
        <dbReference type="SAM" id="SignalP"/>
    </source>
</evidence>
<evidence type="ECO:0000313" key="4">
    <source>
        <dbReference type="Proteomes" id="UP001549320"/>
    </source>
</evidence>
<dbReference type="RefSeq" id="WP_354445568.1">
    <property type="nucleotide sequence ID" value="NZ_JBEPSH010000006.1"/>
</dbReference>
<dbReference type="SUPFAM" id="SSF52266">
    <property type="entry name" value="SGNH hydrolase"/>
    <property type="match status" value="1"/>
</dbReference>
<dbReference type="EMBL" id="JBEPSH010000006">
    <property type="protein sequence ID" value="MET4578389.1"/>
    <property type="molecule type" value="Genomic_DNA"/>
</dbReference>
<dbReference type="Proteomes" id="UP001549320">
    <property type="component" value="Unassembled WGS sequence"/>
</dbReference>